<dbReference type="EMBL" id="BONF01000065">
    <property type="protein sequence ID" value="GIF86305.1"/>
    <property type="molecule type" value="Genomic_DNA"/>
</dbReference>
<feature type="chain" id="PRO_5035266900" description="CopC domain-containing protein" evidence="2">
    <location>
        <begin position="28"/>
        <end position="188"/>
    </location>
</feature>
<protein>
    <recommendedName>
        <fullName evidence="5">CopC domain-containing protein</fullName>
    </recommendedName>
</protein>
<dbReference type="AlphaFoldDB" id="A0A8J3NMU1"/>
<sequence>MKTIRRYAVAAVAAAALLLVPARPAAAHDGVLPTLHHDGRGTVWLTLAWSDGHPISEPAVALLSGRSTQGGSVAATALRPLLHDPATLPLPGTLAPGDWSLTIDVAAPGVGYCAVSLRVAADGVPQTLACAVPQTAAAAVTPPPPGRSAALPVTLGAVAVLALAALGWRLATRRAAPQRTGRPRRRIT</sequence>
<keyword evidence="1" id="KW-1133">Transmembrane helix</keyword>
<feature type="transmembrane region" description="Helical" evidence="1">
    <location>
        <begin position="149"/>
        <end position="171"/>
    </location>
</feature>
<proteinExistence type="predicted"/>
<keyword evidence="1" id="KW-0812">Transmembrane</keyword>
<evidence type="ECO:0008006" key="5">
    <source>
        <dbReference type="Google" id="ProtNLM"/>
    </source>
</evidence>
<keyword evidence="2" id="KW-0732">Signal</keyword>
<evidence type="ECO:0000256" key="2">
    <source>
        <dbReference type="SAM" id="SignalP"/>
    </source>
</evidence>
<comment type="caution">
    <text evidence="3">The sequence shown here is derived from an EMBL/GenBank/DDBJ whole genome shotgun (WGS) entry which is preliminary data.</text>
</comment>
<evidence type="ECO:0000313" key="3">
    <source>
        <dbReference type="EMBL" id="GIF86305.1"/>
    </source>
</evidence>
<evidence type="ECO:0000256" key="1">
    <source>
        <dbReference type="SAM" id="Phobius"/>
    </source>
</evidence>
<reference evidence="3 4" key="1">
    <citation type="submission" date="2021-01" db="EMBL/GenBank/DDBJ databases">
        <title>Whole genome shotgun sequence of Catellatospora bangladeshensis NBRC 107357.</title>
        <authorList>
            <person name="Komaki H."/>
            <person name="Tamura T."/>
        </authorList>
    </citation>
    <scope>NUCLEOTIDE SEQUENCE [LARGE SCALE GENOMIC DNA]</scope>
    <source>
        <strain evidence="3 4">NBRC 107357</strain>
    </source>
</reference>
<evidence type="ECO:0000313" key="4">
    <source>
        <dbReference type="Proteomes" id="UP000601223"/>
    </source>
</evidence>
<accession>A0A8J3NMU1</accession>
<dbReference type="RefSeq" id="WP_203757197.1">
    <property type="nucleotide sequence ID" value="NZ_BONF01000065.1"/>
</dbReference>
<organism evidence="3 4">
    <name type="scientific">Catellatospora bangladeshensis</name>
    <dbReference type="NCBI Taxonomy" id="310355"/>
    <lineage>
        <taxon>Bacteria</taxon>
        <taxon>Bacillati</taxon>
        <taxon>Actinomycetota</taxon>
        <taxon>Actinomycetes</taxon>
        <taxon>Micromonosporales</taxon>
        <taxon>Micromonosporaceae</taxon>
        <taxon>Catellatospora</taxon>
    </lineage>
</organism>
<dbReference type="Proteomes" id="UP000601223">
    <property type="component" value="Unassembled WGS sequence"/>
</dbReference>
<keyword evidence="1" id="KW-0472">Membrane</keyword>
<feature type="signal peptide" evidence="2">
    <location>
        <begin position="1"/>
        <end position="27"/>
    </location>
</feature>
<keyword evidence="4" id="KW-1185">Reference proteome</keyword>
<gene>
    <name evidence="3" type="ORF">Cba03nite_76540</name>
</gene>
<name>A0A8J3NMU1_9ACTN</name>